<dbReference type="InterPro" id="IPR000182">
    <property type="entry name" value="GNAT_dom"/>
</dbReference>
<keyword evidence="2" id="KW-0808">Transferase</keyword>
<dbReference type="GO" id="GO:0016746">
    <property type="term" value="F:acyltransferase activity"/>
    <property type="evidence" value="ECO:0007669"/>
    <property type="project" value="UniProtKB-KW"/>
</dbReference>
<dbReference type="PANTHER" id="PTHR39173:SF1">
    <property type="entry name" value="ACETYLTRANSFERASE"/>
    <property type="match status" value="1"/>
</dbReference>
<evidence type="ECO:0000313" key="2">
    <source>
        <dbReference type="EMBL" id="MDM7859017.1"/>
    </source>
</evidence>
<dbReference type="PANTHER" id="PTHR39173">
    <property type="entry name" value="ACETYLTRANSFERASE"/>
    <property type="match status" value="1"/>
</dbReference>
<dbReference type="Pfam" id="PF00583">
    <property type="entry name" value="Acetyltransf_1"/>
    <property type="match status" value="1"/>
</dbReference>
<keyword evidence="2" id="KW-0012">Acyltransferase</keyword>
<dbReference type="EC" id="2.3.1.-" evidence="2"/>
<dbReference type="RefSeq" id="WP_289362905.1">
    <property type="nucleotide sequence ID" value="NZ_JAUCBP010000001.1"/>
</dbReference>
<dbReference type="PROSITE" id="PS51186">
    <property type="entry name" value="GNAT"/>
    <property type="match status" value="1"/>
</dbReference>
<reference evidence="2 3" key="1">
    <citation type="submission" date="2023-06" db="EMBL/GenBank/DDBJ databases">
        <title>Alteromonas sp. ASW11-36 isolated from intertidal sand.</title>
        <authorList>
            <person name="Li Y."/>
        </authorList>
    </citation>
    <scope>NUCLEOTIDE SEQUENCE [LARGE SCALE GENOMIC DNA]</scope>
    <source>
        <strain evidence="2 3">ASW11-36</strain>
    </source>
</reference>
<dbReference type="Gene3D" id="3.40.630.30">
    <property type="match status" value="1"/>
</dbReference>
<dbReference type="SUPFAM" id="SSF55729">
    <property type="entry name" value="Acyl-CoA N-acyltransferases (Nat)"/>
    <property type="match status" value="1"/>
</dbReference>
<gene>
    <name evidence="2" type="ORF">QTP81_00180</name>
</gene>
<accession>A0ABT7SS54</accession>
<keyword evidence="3" id="KW-1185">Reference proteome</keyword>
<sequence length="172" mass="18602">MIDRKVITPSAQYESSYCAYIEELGTEERYPFVMDFAHQPFTQLLTRLEDLAEGIDVPEGAVANQTYWLVEDDELLAVANLRPQLSPEIANIGGHIGIGVRPSARGRGCSKMLLTALLGIAAEQGLQKVSVHCYNDNAASKAMIEACGGQLDSLVNAGKQVVARYIISCASV</sequence>
<organism evidence="2 3">
    <name type="scientific">Alteromonas arenosi</name>
    <dbReference type="NCBI Taxonomy" id="3055817"/>
    <lineage>
        <taxon>Bacteria</taxon>
        <taxon>Pseudomonadati</taxon>
        <taxon>Pseudomonadota</taxon>
        <taxon>Gammaproteobacteria</taxon>
        <taxon>Alteromonadales</taxon>
        <taxon>Alteromonadaceae</taxon>
        <taxon>Alteromonas/Salinimonas group</taxon>
        <taxon>Alteromonas</taxon>
    </lineage>
</organism>
<proteinExistence type="predicted"/>
<evidence type="ECO:0000313" key="3">
    <source>
        <dbReference type="Proteomes" id="UP001234343"/>
    </source>
</evidence>
<evidence type="ECO:0000259" key="1">
    <source>
        <dbReference type="PROSITE" id="PS51186"/>
    </source>
</evidence>
<dbReference type="InterPro" id="IPR016181">
    <property type="entry name" value="Acyl_CoA_acyltransferase"/>
</dbReference>
<name>A0ABT7SS54_9ALTE</name>
<dbReference type="EMBL" id="JAUCBP010000001">
    <property type="protein sequence ID" value="MDM7859017.1"/>
    <property type="molecule type" value="Genomic_DNA"/>
</dbReference>
<feature type="domain" description="N-acetyltransferase" evidence="1">
    <location>
        <begin position="20"/>
        <end position="172"/>
    </location>
</feature>
<dbReference type="CDD" id="cd04301">
    <property type="entry name" value="NAT_SF"/>
    <property type="match status" value="1"/>
</dbReference>
<dbReference type="Proteomes" id="UP001234343">
    <property type="component" value="Unassembled WGS sequence"/>
</dbReference>
<comment type="caution">
    <text evidence="2">The sequence shown here is derived from an EMBL/GenBank/DDBJ whole genome shotgun (WGS) entry which is preliminary data.</text>
</comment>
<protein>
    <submittedName>
        <fullName evidence="2">GNAT family N-acetyltransferase</fullName>
        <ecNumber evidence="2">2.3.1.-</ecNumber>
    </submittedName>
</protein>